<keyword evidence="2" id="KW-1133">Transmembrane helix</keyword>
<protein>
    <submittedName>
        <fullName evidence="3">Uncharacterized protein</fullName>
    </submittedName>
</protein>
<evidence type="ECO:0000313" key="3">
    <source>
        <dbReference type="EMBL" id="AZP19991.1"/>
    </source>
</evidence>
<proteinExistence type="predicted"/>
<organism evidence="3 4">
    <name type="scientific">Streptomyces aquilus</name>
    <dbReference type="NCBI Taxonomy" id="2548456"/>
    <lineage>
        <taxon>Bacteria</taxon>
        <taxon>Bacillati</taxon>
        <taxon>Actinomycetota</taxon>
        <taxon>Actinomycetes</taxon>
        <taxon>Kitasatosporales</taxon>
        <taxon>Streptomycetaceae</taxon>
        <taxon>Streptomyces</taxon>
    </lineage>
</organism>
<name>A0A3S9I6J0_9ACTN</name>
<accession>A0A3S9I6J0</accession>
<keyword evidence="2" id="KW-0472">Membrane</keyword>
<dbReference type="RefSeq" id="WP_126273974.1">
    <property type="nucleotide sequence ID" value="NZ_CP034463.1"/>
</dbReference>
<keyword evidence="2" id="KW-0812">Transmembrane</keyword>
<gene>
    <name evidence="3" type="ORF">EJC51_30295</name>
</gene>
<feature type="region of interest" description="Disordered" evidence="1">
    <location>
        <begin position="67"/>
        <end position="104"/>
    </location>
</feature>
<dbReference type="AlphaFoldDB" id="A0A3S9I6J0"/>
<evidence type="ECO:0000313" key="4">
    <source>
        <dbReference type="Proteomes" id="UP000280197"/>
    </source>
</evidence>
<evidence type="ECO:0000256" key="2">
    <source>
        <dbReference type="SAM" id="Phobius"/>
    </source>
</evidence>
<dbReference type="KEGG" id="saqu:EJC51_30295"/>
<feature type="transmembrane region" description="Helical" evidence="2">
    <location>
        <begin position="34"/>
        <end position="62"/>
    </location>
</feature>
<reference evidence="3 4" key="1">
    <citation type="submission" date="2018-12" db="EMBL/GenBank/DDBJ databases">
        <authorList>
            <person name="Li K."/>
        </authorList>
    </citation>
    <scope>NUCLEOTIDE SEQUENCE [LARGE SCALE GENOMIC DNA]</scope>
    <source>
        <strain evidence="4">CR22</strain>
    </source>
</reference>
<dbReference type="EMBL" id="CP034463">
    <property type="protein sequence ID" value="AZP19991.1"/>
    <property type="molecule type" value="Genomic_DNA"/>
</dbReference>
<keyword evidence="4" id="KW-1185">Reference proteome</keyword>
<dbReference type="Proteomes" id="UP000280197">
    <property type="component" value="Chromosome"/>
</dbReference>
<sequence length="104" mass="10862">MTITTAPTTPLADGWQACGCGEEKVPGLLARVGFYGTVGLGLATLVLMIAAGWALGAVVWLVRRRRDRSVPEEESGPGGLAGFTWTADEERPTSVTAPPTPPAR</sequence>
<evidence type="ECO:0000256" key="1">
    <source>
        <dbReference type="SAM" id="MobiDB-lite"/>
    </source>
</evidence>